<dbReference type="PRINTS" id="PR00983">
    <property type="entry name" value="TRNASYNTHCYS"/>
</dbReference>
<feature type="binding site" evidence="12">
    <location>
        <position position="24"/>
    </location>
    <ligand>
        <name>Zn(2+)</name>
        <dbReference type="ChEBI" id="CHEBI:29105"/>
    </ligand>
</feature>
<sequence>MRLLDSVVKEKIKLDKKDISIYLCGPTVYDDAHLGHARSSVCFDLLRRVLLAQGNRVKFARNYTDIDDKILKKMAQSGQTLEEITEFYIKSYEENMRALNVLDPDFKPRATHYITAMLDLIKKLAKDGFVYTLEDGIYFDTSKDEKYLSLSNRNLEENISRLSNEVQKRNESDFVLWKFDENFYESEFGKGRPGWHTECVAMIDSIFENTLDIHAGGIDLLFPHHENEAAQCRCGCKRKLANIWLHNGFVKIDGEKMSKSLNNSFFIKDALKEFMGEALRFYLLSSHYRSHFNYSLSDLENAKKRLDKFYRLKKRLDLGEISDFDVLNDIEIKSEIAKQILEILNDDLNISKALALLDDFISNANLELDKESKNKILKQNIKKALSELAKIFGFGFMDTTLYFQWGVGKEEREEIEKLILERTEAKKNKDFNTADAIREQLSNKKITLLDTPNGTIWEKINA</sequence>
<feature type="domain" description="Cysteinyl-tRNA synthetase class Ia DALR" evidence="14">
    <location>
        <begin position="342"/>
        <end position="396"/>
    </location>
</feature>
<dbReference type="GO" id="GO:0005829">
    <property type="term" value="C:cytosol"/>
    <property type="evidence" value="ECO:0007669"/>
    <property type="project" value="TreeGrafter"/>
</dbReference>
<proteinExistence type="inferred from homology"/>
<dbReference type="InterPro" id="IPR015803">
    <property type="entry name" value="Cys-tRNA-ligase"/>
</dbReference>
<feature type="binding site" evidence="12">
    <location>
        <position position="224"/>
    </location>
    <ligand>
        <name>Zn(2+)</name>
        <dbReference type="ChEBI" id="CHEBI:29105"/>
    </ligand>
</feature>
<dbReference type="SUPFAM" id="SSF52374">
    <property type="entry name" value="Nucleotidylyl transferase"/>
    <property type="match status" value="1"/>
</dbReference>
<evidence type="ECO:0000256" key="4">
    <source>
        <dbReference type="ARBA" id="ARBA00022490"/>
    </source>
</evidence>
<keyword evidence="9 12" id="KW-0067">ATP-binding</keyword>
<dbReference type="EC" id="6.1.1.16" evidence="12"/>
<dbReference type="RefSeq" id="WP_002881144.1">
    <property type="nucleotide sequence ID" value="NZ_CYQH01000133.1"/>
</dbReference>
<evidence type="ECO:0000256" key="10">
    <source>
        <dbReference type="ARBA" id="ARBA00022917"/>
    </source>
</evidence>
<dbReference type="GO" id="GO:0008270">
    <property type="term" value="F:zinc ion binding"/>
    <property type="evidence" value="ECO:0007669"/>
    <property type="project" value="UniProtKB-UniRule"/>
</dbReference>
<evidence type="ECO:0000313" key="16">
    <source>
        <dbReference type="Proteomes" id="UP000421425"/>
    </source>
</evidence>
<feature type="binding site" evidence="12">
    <location>
        <position position="199"/>
    </location>
    <ligand>
        <name>Zn(2+)</name>
        <dbReference type="ChEBI" id="CHEBI:29105"/>
    </ligand>
</feature>
<feature type="binding site" evidence="12">
    <location>
        <position position="228"/>
    </location>
    <ligand>
        <name>Zn(2+)</name>
        <dbReference type="ChEBI" id="CHEBI:29105"/>
    </ligand>
</feature>
<dbReference type="NCBIfam" id="TIGR00435">
    <property type="entry name" value="cysS"/>
    <property type="match status" value="1"/>
</dbReference>
<comment type="cofactor">
    <cofactor evidence="12">
        <name>Zn(2+)</name>
        <dbReference type="ChEBI" id="CHEBI:29105"/>
    </cofactor>
    <text evidence="12">Binds 1 zinc ion per subunit.</text>
</comment>
<evidence type="ECO:0000256" key="12">
    <source>
        <dbReference type="HAMAP-Rule" id="MF_00041"/>
    </source>
</evidence>
<dbReference type="PANTHER" id="PTHR10890">
    <property type="entry name" value="CYSTEINYL-TRNA SYNTHETASE"/>
    <property type="match status" value="1"/>
</dbReference>
<dbReference type="GO" id="GO:0005524">
    <property type="term" value="F:ATP binding"/>
    <property type="evidence" value="ECO:0007669"/>
    <property type="project" value="UniProtKB-UniRule"/>
</dbReference>
<dbReference type="SUPFAM" id="SSF47323">
    <property type="entry name" value="Anticodon-binding domain of a subclass of class I aminoacyl-tRNA synthetases"/>
    <property type="match status" value="1"/>
</dbReference>
<dbReference type="CDD" id="cd00672">
    <property type="entry name" value="CysRS_core"/>
    <property type="match status" value="1"/>
</dbReference>
<feature type="binding site" evidence="12">
    <location>
        <position position="259"/>
    </location>
    <ligand>
        <name>ATP</name>
        <dbReference type="ChEBI" id="CHEBI:30616"/>
    </ligand>
</feature>
<feature type="domain" description="tRNA synthetases class I catalytic" evidence="13">
    <location>
        <begin position="13"/>
        <end position="303"/>
    </location>
</feature>
<feature type="short sequence motif" description="'HIGH' region" evidence="12">
    <location>
        <begin position="26"/>
        <end position="36"/>
    </location>
</feature>
<evidence type="ECO:0000256" key="2">
    <source>
        <dbReference type="ARBA" id="ARBA00005594"/>
    </source>
</evidence>
<dbReference type="InterPro" id="IPR015273">
    <property type="entry name" value="Cys-tRNA-synt_Ia_DALR"/>
</dbReference>
<keyword evidence="10 12" id="KW-0648">Protein biosynthesis</keyword>
<dbReference type="InterPro" id="IPR009080">
    <property type="entry name" value="tRNAsynth_Ia_anticodon-bd"/>
</dbReference>
<dbReference type="Gene3D" id="1.20.120.1910">
    <property type="entry name" value="Cysteine-tRNA ligase, C-terminal anti-codon recognition domain"/>
    <property type="match status" value="1"/>
</dbReference>
<comment type="similarity">
    <text evidence="2 12">Belongs to the class-I aminoacyl-tRNA synthetase family.</text>
</comment>
<evidence type="ECO:0000256" key="3">
    <source>
        <dbReference type="ARBA" id="ARBA00011245"/>
    </source>
</evidence>
<organism evidence="15 16">
    <name type="scientific">Campylobacter jejuni</name>
    <dbReference type="NCBI Taxonomy" id="197"/>
    <lineage>
        <taxon>Bacteria</taxon>
        <taxon>Pseudomonadati</taxon>
        <taxon>Campylobacterota</taxon>
        <taxon>Epsilonproteobacteria</taxon>
        <taxon>Campylobacterales</taxon>
        <taxon>Campylobacteraceae</taxon>
        <taxon>Campylobacter</taxon>
    </lineage>
</organism>
<evidence type="ECO:0000259" key="13">
    <source>
        <dbReference type="Pfam" id="PF01406"/>
    </source>
</evidence>
<evidence type="ECO:0000256" key="11">
    <source>
        <dbReference type="ARBA" id="ARBA00023146"/>
    </source>
</evidence>
<name>A0A1E7NWV2_CAMJU</name>
<dbReference type="EMBL" id="AALHBX010000002">
    <property type="protein sequence ID" value="ECZ5737494.1"/>
    <property type="molecule type" value="Genomic_DNA"/>
</dbReference>
<evidence type="ECO:0000256" key="7">
    <source>
        <dbReference type="ARBA" id="ARBA00022741"/>
    </source>
</evidence>
<dbReference type="InterPro" id="IPR032678">
    <property type="entry name" value="tRNA-synt_1_cat_dom"/>
</dbReference>
<dbReference type="GO" id="GO:0006423">
    <property type="term" value="P:cysteinyl-tRNA aminoacylation"/>
    <property type="evidence" value="ECO:0007669"/>
    <property type="project" value="UniProtKB-UniRule"/>
</dbReference>
<dbReference type="Proteomes" id="UP000421425">
    <property type="component" value="Unassembled WGS sequence"/>
</dbReference>
<dbReference type="AlphaFoldDB" id="A0A1E7NWV2"/>
<gene>
    <name evidence="12" type="primary">cysS</name>
    <name evidence="15" type="ORF">F8Y55_02305</name>
</gene>
<comment type="caution">
    <text evidence="15">The sequence shown here is derived from an EMBL/GenBank/DDBJ whole genome shotgun (WGS) entry which is preliminary data.</text>
</comment>
<comment type="subunit">
    <text evidence="3 12">Monomer.</text>
</comment>
<evidence type="ECO:0000256" key="1">
    <source>
        <dbReference type="ARBA" id="ARBA00004496"/>
    </source>
</evidence>
<evidence type="ECO:0000256" key="8">
    <source>
        <dbReference type="ARBA" id="ARBA00022833"/>
    </source>
</evidence>
<keyword evidence="6 12" id="KW-0479">Metal-binding</keyword>
<keyword evidence="7 12" id="KW-0547">Nucleotide-binding</keyword>
<evidence type="ECO:0000259" key="14">
    <source>
        <dbReference type="Pfam" id="PF09190"/>
    </source>
</evidence>
<dbReference type="Gene3D" id="3.40.50.620">
    <property type="entry name" value="HUPs"/>
    <property type="match status" value="1"/>
</dbReference>
<evidence type="ECO:0000256" key="9">
    <source>
        <dbReference type="ARBA" id="ARBA00022840"/>
    </source>
</evidence>
<reference evidence="15 16" key="1">
    <citation type="submission" date="2019-10" db="EMBL/GenBank/DDBJ databases">
        <authorList>
            <consortium name="PulseNet: The National Subtyping Network for Foodborne Disease Surveillance"/>
            <person name="Tarr C.L."/>
            <person name="Trees E."/>
            <person name="Katz L.S."/>
            <person name="Carleton-Romer H.A."/>
            <person name="Stroika S."/>
            <person name="Kucerova Z."/>
            <person name="Roache K.F."/>
            <person name="Sabol A.L."/>
            <person name="Besser J."/>
            <person name="Gerner-Smidt P."/>
        </authorList>
    </citation>
    <scope>NUCLEOTIDE SEQUENCE [LARGE SCALE GENOMIC DNA]</scope>
    <source>
        <strain evidence="15 16">PNUSAC012091</strain>
    </source>
</reference>
<keyword evidence="11 12" id="KW-0030">Aminoacyl-tRNA synthetase</keyword>
<keyword evidence="5 12" id="KW-0436">Ligase</keyword>
<comment type="subcellular location">
    <subcellularLocation>
        <location evidence="1 12">Cytoplasm</location>
    </subcellularLocation>
</comment>
<feature type="short sequence motif" description="'KMSKS' region" evidence="12">
    <location>
        <begin position="256"/>
        <end position="260"/>
    </location>
</feature>
<dbReference type="InterPro" id="IPR024909">
    <property type="entry name" value="Cys-tRNA/MSH_ligase"/>
</dbReference>
<dbReference type="PANTHER" id="PTHR10890:SF3">
    <property type="entry name" value="CYSTEINE--TRNA LIGASE, CYTOPLASMIC"/>
    <property type="match status" value="1"/>
</dbReference>
<evidence type="ECO:0000313" key="15">
    <source>
        <dbReference type="EMBL" id="ECZ5737494.1"/>
    </source>
</evidence>
<keyword evidence="8 12" id="KW-0862">Zinc</keyword>
<evidence type="ECO:0000256" key="5">
    <source>
        <dbReference type="ARBA" id="ARBA00022598"/>
    </source>
</evidence>
<dbReference type="Pfam" id="PF09190">
    <property type="entry name" value="DALR_2"/>
    <property type="match status" value="1"/>
</dbReference>
<dbReference type="HAMAP" id="MF_00041">
    <property type="entry name" value="Cys_tRNA_synth"/>
    <property type="match status" value="1"/>
</dbReference>
<protein>
    <recommendedName>
        <fullName evidence="12">Cysteine--tRNA ligase</fullName>
        <ecNumber evidence="12">6.1.1.16</ecNumber>
    </recommendedName>
    <alternativeName>
        <fullName evidence="12">Cysteinyl-tRNA synthetase</fullName>
        <shortName evidence="12">CysRS</shortName>
    </alternativeName>
</protein>
<dbReference type="InterPro" id="IPR014729">
    <property type="entry name" value="Rossmann-like_a/b/a_fold"/>
</dbReference>
<comment type="catalytic activity">
    <reaction evidence="12">
        <text>tRNA(Cys) + L-cysteine + ATP = L-cysteinyl-tRNA(Cys) + AMP + diphosphate</text>
        <dbReference type="Rhea" id="RHEA:17773"/>
        <dbReference type="Rhea" id="RHEA-COMP:9661"/>
        <dbReference type="Rhea" id="RHEA-COMP:9679"/>
        <dbReference type="ChEBI" id="CHEBI:30616"/>
        <dbReference type="ChEBI" id="CHEBI:33019"/>
        <dbReference type="ChEBI" id="CHEBI:35235"/>
        <dbReference type="ChEBI" id="CHEBI:78442"/>
        <dbReference type="ChEBI" id="CHEBI:78517"/>
        <dbReference type="ChEBI" id="CHEBI:456215"/>
        <dbReference type="EC" id="6.1.1.16"/>
    </reaction>
</comment>
<dbReference type="GO" id="GO:0004817">
    <property type="term" value="F:cysteine-tRNA ligase activity"/>
    <property type="evidence" value="ECO:0007669"/>
    <property type="project" value="UniProtKB-UniRule"/>
</dbReference>
<keyword evidence="4 12" id="KW-0963">Cytoplasm</keyword>
<evidence type="ECO:0000256" key="6">
    <source>
        <dbReference type="ARBA" id="ARBA00022723"/>
    </source>
</evidence>
<accession>A0A1E7NWV2</accession>
<dbReference type="Pfam" id="PF01406">
    <property type="entry name" value="tRNA-synt_1e"/>
    <property type="match status" value="1"/>
</dbReference>